<comment type="caution">
    <text evidence="1">The sequence shown here is derived from an EMBL/GenBank/DDBJ whole genome shotgun (WGS) entry which is preliminary data.</text>
</comment>
<organism evidence="1 2">
    <name type="scientific">Candidatus Yanofskybacteria bacterium RIFCSPLOWO2_01_FULL_49_25</name>
    <dbReference type="NCBI Taxonomy" id="1802701"/>
    <lineage>
        <taxon>Bacteria</taxon>
        <taxon>Candidatus Yanofskyibacteriota</taxon>
    </lineage>
</organism>
<evidence type="ECO:0008006" key="3">
    <source>
        <dbReference type="Google" id="ProtNLM"/>
    </source>
</evidence>
<reference evidence="1 2" key="1">
    <citation type="journal article" date="2016" name="Nat. Commun.">
        <title>Thousands of microbial genomes shed light on interconnected biogeochemical processes in an aquifer system.</title>
        <authorList>
            <person name="Anantharaman K."/>
            <person name="Brown C.T."/>
            <person name="Hug L.A."/>
            <person name="Sharon I."/>
            <person name="Castelle C.J."/>
            <person name="Probst A.J."/>
            <person name="Thomas B.C."/>
            <person name="Singh A."/>
            <person name="Wilkins M.J."/>
            <person name="Karaoz U."/>
            <person name="Brodie E.L."/>
            <person name="Williams K.H."/>
            <person name="Hubbard S.S."/>
            <person name="Banfield J.F."/>
        </authorList>
    </citation>
    <scope>NUCLEOTIDE SEQUENCE [LARGE SCALE GENOMIC DNA]</scope>
</reference>
<proteinExistence type="predicted"/>
<dbReference type="AlphaFoldDB" id="A0A1F8GVR4"/>
<dbReference type="Proteomes" id="UP000179047">
    <property type="component" value="Unassembled WGS sequence"/>
</dbReference>
<evidence type="ECO:0000313" key="1">
    <source>
        <dbReference type="EMBL" id="OGN29080.1"/>
    </source>
</evidence>
<dbReference type="STRING" id="1802701.A3A33_00295"/>
<sequence>MENSIVSLKELRLNMQKYADLARRGRSFVVVKQSKPLFRIAPLKDEGRWEEVADFTSIRRGGIQLDELLKRL</sequence>
<protein>
    <recommendedName>
        <fullName evidence="3">Antitoxin</fullName>
    </recommendedName>
</protein>
<accession>A0A1F8GVR4</accession>
<gene>
    <name evidence="1" type="ORF">A3A33_00295</name>
</gene>
<dbReference type="EMBL" id="MGKP01000010">
    <property type="protein sequence ID" value="OGN29080.1"/>
    <property type="molecule type" value="Genomic_DNA"/>
</dbReference>
<name>A0A1F8GVR4_9BACT</name>
<evidence type="ECO:0000313" key="2">
    <source>
        <dbReference type="Proteomes" id="UP000179047"/>
    </source>
</evidence>